<organism evidence="6 7">
    <name type="scientific">Comamonas faecalis</name>
    <dbReference type="NCBI Taxonomy" id="1387849"/>
    <lineage>
        <taxon>Bacteria</taxon>
        <taxon>Pseudomonadati</taxon>
        <taxon>Pseudomonadota</taxon>
        <taxon>Betaproteobacteria</taxon>
        <taxon>Burkholderiales</taxon>
        <taxon>Comamonadaceae</taxon>
        <taxon>Comamonas</taxon>
    </lineage>
</organism>
<evidence type="ECO:0000313" key="6">
    <source>
        <dbReference type="EMBL" id="GAA4000678.1"/>
    </source>
</evidence>
<accession>A0ABP7RQ14</accession>
<reference evidence="7" key="1">
    <citation type="journal article" date="2019" name="Int. J. Syst. Evol. Microbiol.">
        <title>The Global Catalogue of Microorganisms (GCM) 10K type strain sequencing project: providing services to taxonomists for standard genome sequencing and annotation.</title>
        <authorList>
            <consortium name="The Broad Institute Genomics Platform"/>
            <consortium name="The Broad Institute Genome Sequencing Center for Infectious Disease"/>
            <person name="Wu L."/>
            <person name="Ma J."/>
        </authorList>
    </citation>
    <scope>NUCLEOTIDE SEQUENCE [LARGE SCALE GENOMIC DNA]</scope>
    <source>
        <strain evidence="7">JCM 17561</strain>
    </source>
</reference>
<evidence type="ECO:0000256" key="2">
    <source>
        <dbReference type="ARBA" id="ARBA00022475"/>
    </source>
</evidence>
<keyword evidence="1" id="KW-0813">Transport</keyword>
<dbReference type="GO" id="GO:0005524">
    <property type="term" value="F:ATP binding"/>
    <property type="evidence" value="ECO:0007669"/>
    <property type="project" value="UniProtKB-KW"/>
</dbReference>
<keyword evidence="4 6" id="KW-0067">ATP-binding</keyword>
<keyword evidence="3" id="KW-0547">Nucleotide-binding</keyword>
<dbReference type="SUPFAM" id="SSF52540">
    <property type="entry name" value="P-loop containing nucleoside triphosphate hydrolases"/>
    <property type="match status" value="1"/>
</dbReference>
<dbReference type="PROSITE" id="PS50893">
    <property type="entry name" value="ABC_TRANSPORTER_2"/>
    <property type="match status" value="1"/>
</dbReference>
<evidence type="ECO:0000256" key="1">
    <source>
        <dbReference type="ARBA" id="ARBA00022448"/>
    </source>
</evidence>
<dbReference type="Gene3D" id="3.40.50.300">
    <property type="entry name" value="P-loop containing nucleotide triphosphate hydrolases"/>
    <property type="match status" value="1"/>
</dbReference>
<dbReference type="InterPro" id="IPR003593">
    <property type="entry name" value="AAA+_ATPase"/>
</dbReference>
<dbReference type="Pfam" id="PF12399">
    <property type="entry name" value="BCA_ABC_TP_C"/>
    <property type="match status" value="1"/>
</dbReference>
<sequence>MAEPLLSVRGLRKSFGGVHAVDGVDFDLAAGELLALIGPNGAGKSTTFNMVGGQLRADAGTIRLAGRELAGLPPRAIWRLGVGRTFQIAQTFASLTVAENVQMALLSQDRKIYGLWWRAAGHRRADALQLLAQVDMQALGDAPCSALAYGDVKRLELAIALAHRPRLLLMDEPTAGMSPAERHALMQLTRRLVSEQGTAVLFTEHSMDVVFAHADRVLVLARGRLIAQGTPAQVRADPLVQQVYLGSGAMLAPAAAQGGRVDG</sequence>
<evidence type="ECO:0000256" key="3">
    <source>
        <dbReference type="ARBA" id="ARBA00022741"/>
    </source>
</evidence>
<dbReference type="Pfam" id="PF00005">
    <property type="entry name" value="ABC_tran"/>
    <property type="match status" value="1"/>
</dbReference>
<dbReference type="Proteomes" id="UP001501627">
    <property type="component" value="Unassembled WGS sequence"/>
</dbReference>
<dbReference type="RefSeq" id="WP_103045467.1">
    <property type="nucleotide sequence ID" value="NZ_BAABBP010000026.1"/>
</dbReference>
<evidence type="ECO:0000313" key="7">
    <source>
        <dbReference type="Proteomes" id="UP001501627"/>
    </source>
</evidence>
<dbReference type="InterPro" id="IPR051120">
    <property type="entry name" value="ABC_AA/LPS_Transport"/>
</dbReference>
<keyword evidence="7" id="KW-1185">Reference proteome</keyword>
<dbReference type="InterPro" id="IPR027417">
    <property type="entry name" value="P-loop_NTPase"/>
</dbReference>
<name>A0ABP7RQ14_9BURK</name>
<keyword evidence="2" id="KW-0472">Membrane</keyword>
<dbReference type="PANTHER" id="PTHR45772:SF7">
    <property type="entry name" value="AMINO ACID ABC TRANSPORTER ATP-BINDING PROTEIN"/>
    <property type="match status" value="1"/>
</dbReference>
<dbReference type="CDD" id="cd03219">
    <property type="entry name" value="ABC_Mj1267_LivG_branched"/>
    <property type="match status" value="1"/>
</dbReference>
<gene>
    <name evidence="6" type="ORF">GCM10022279_25610</name>
</gene>
<proteinExistence type="predicted"/>
<evidence type="ECO:0000256" key="4">
    <source>
        <dbReference type="ARBA" id="ARBA00022840"/>
    </source>
</evidence>
<dbReference type="InterPro" id="IPR003439">
    <property type="entry name" value="ABC_transporter-like_ATP-bd"/>
</dbReference>
<evidence type="ECO:0000259" key="5">
    <source>
        <dbReference type="PROSITE" id="PS50893"/>
    </source>
</evidence>
<feature type="domain" description="ABC transporter" evidence="5">
    <location>
        <begin position="6"/>
        <end position="247"/>
    </location>
</feature>
<keyword evidence="2" id="KW-1003">Cell membrane</keyword>
<protein>
    <submittedName>
        <fullName evidence="6">ABC transporter ATP-binding protein</fullName>
    </submittedName>
</protein>
<dbReference type="InterPro" id="IPR032823">
    <property type="entry name" value="BCA_ABC_TP_C"/>
</dbReference>
<dbReference type="SMART" id="SM00382">
    <property type="entry name" value="AAA"/>
    <property type="match status" value="1"/>
</dbReference>
<dbReference type="PANTHER" id="PTHR45772">
    <property type="entry name" value="CONSERVED COMPONENT OF ABC TRANSPORTER FOR NATURAL AMINO ACIDS-RELATED"/>
    <property type="match status" value="1"/>
</dbReference>
<comment type="caution">
    <text evidence="6">The sequence shown here is derived from an EMBL/GenBank/DDBJ whole genome shotgun (WGS) entry which is preliminary data.</text>
</comment>
<dbReference type="EMBL" id="BAABBP010000026">
    <property type="protein sequence ID" value="GAA4000678.1"/>
    <property type="molecule type" value="Genomic_DNA"/>
</dbReference>